<evidence type="ECO:0000313" key="1">
    <source>
        <dbReference type="EnsemblPlants" id="AVESA.00010b.r2.1AG0026780.2.CDS"/>
    </source>
</evidence>
<protein>
    <submittedName>
        <fullName evidence="1">Uncharacterized protein</fullName>
    </submittedName>
</protein>
<name>A0ACD5TBV8_AVESA</name>
<dbReference type="EnsemblPlants" id="AVESA.00010b.r2.1AG0026780.2">
    <property type="protein sequence ID" value="AVESA.00010b.r2.1AG0026780.2.CDS"/>
    <property type="gene ID" value="AVESA.00010b.r2.1AG0026780"/>
</dbReference>
<evidence type="ECO:0000313" key="2">
    <source>
        <dbReference type="Proteomes" id="UP001732700"/>
    </source>
</evidence>
<keyword evidence="2" id="KW-1185">Reference proteome</keyword>
<organism evidence="1 2">
    <name type="scientific">Avena sativa</name>
    <name type="common">Oat</name>
    <dbReference type="NCBI Taxonomy" id="4498"/>
    <lineage>
        <taxon>Eukaryota</taxon>
        <taxon>Viridiplantae</taxon>
        <taxon>Streptophyta</taxon>
        <taxon>Embryophyta</taxon>
        <taxon>Tracheophyta</taxon>
        <taxon>Spermatophyta</taxon>
        <taxon>Magnoliopsida</taxon>
        <taxon>Liliopsida</taxon>
        <taxon>Poales</taxon>
        <taxon>Poaceae</taxon>
        <taxon>BOP clade</taxon>
        <taxon>Pooideae</taxon>
        <taxon>Poodae</taxon>
        <taxon>Poeae</taxon>
        <taxon>Poeae Chloroplast Group 1 (Aveneae type)</taxon>
        <taxon>Aveninae</taxon>
        <taxon>Avena</taxon>
    </lineage>
</organism>
<sequence>MPPQEKHKSTPPVSGVDRIGALPDHMIQHVISFLPAQAAVRTCVLARQWRHLWRSTTGLRIVGLDDKQECIVHDLRKFVDHLLILRGHADLNTVEIKFDKFLEDDVPYVNLWTRFALMHRVQALTLYINAPVDLCLDNLPLVSPHLRTLDLYGVALQERFLDFASCPALEDLKMDLCDINAGRISSSSLKHLSISISSSDWNCRVHVSTPGLISLKLVDFIVRFHKRFETLPYI</sequence>
<reference evidence="1" key="2">
    <citation type="submission" date="2025-09" db="UniProtKB">
        <authorList>
            <consortium name="EnsemblPlants"/>
        </authorList>
    </citation>
    <scope>IDENTIFICATION</scope>
</reference>
<dbReference type="Proteomes" id="UP001732700">
    <property type="component" value="Chromosome 1A"/>
</dbReference>
<accession>A0ACD5TBV8</accession>
<proteinExistence type="predicted"/>
<reference evidence="1" key="1">
    <citation type="submission" date="2021-05" db="EMBL/GenBank/DDBJ databases">
        <authorList>
            <person name="Scholz U."/>
            <person name="Mascher M."/>
            <person name="Fiebig A."/>
        </authorList>
    </citation>
    <scope>NUCLEOTIDE SEQUENCE [LARGE SCALE GENOMIC DNA]</scope>
</reference>